<evidence type="ECO:0000256" key="1">
    <source>
        <dbReference type="SAM" id="MobiDB-lite"/>
    </source>
</evidence>
<feature type="region of interest" description="Disordered" evidence="1">
    <location>
        <begin position="115"/>
        <end position="154"/>
    </location>
</feature>
<feature type="compositionally biased region" description="Basic and acidic residues" evidence="1">
    <location>
        <begin position="115"/>
        <end position="124"/>
    </location>
</feature>
<reference evidence="3" key="1">
    <citation type="submission" date="2024-05" db="EMBL/GenBank/DDBJ databases">
        <title>Planctomycetes of the genus Singulisphaera possess chitinolytic capabilities.</title>
        <authorList>
            <person name="Ivanova A."/>
        </authorList>
    </citation>
    <scope>NUCLEOTIDE SEQUENCE</scope>
    <source>
        <strain evidence="3">Ch08T</strain>
    </source>
</reference>
<evidence type="ECO:0000256" key="2">
    <source>
        <dbReference type="SAM" id="Phobius"/>
    </source>
</evidence>
<dbReference type="EMBL" id="CP155447">
    <property type="protein sequence ID" value="XBH01956.1"/>
    <property type="molecule type" value="Genomic_DNA"/>
</dbReference>
<name>A0AAU7C9M5_9BACT</name>
<keyword evidence="2" id="KW-1133">Transmembrane helix</keyword>
<evidence type="ECO:0008006" key="4">
    <source>
        <dbReference type="Google" id="ProtNLM"/>
    </source>
</evidence>
<proteinExistence type="predicted"/>
<organism evidence="3">
    <name type="scientific">Singulisphaera sp. Ch08</name>
    <dbReference type="NCBI Taxonomy" id="3120278"/>
    <lineage>
        <taxon>Bacteria</taxon>
        <taxon>Pseudomonadati</taxon>
        <taxon>Planctomycetota</taxon>
        <taxon>Planctomycetia</taxon>
        <taxon>Isosphaerales</taxon>
        <taxon>Isosphaeraceae</taxon>
        <taxon>Singulisphaera</taxon>
    </lineage>
</organism>
<feature type="compositionally biased region" description="Basic and acidic residues" evidence="1">
    <location>
        <begin position="135"/>
        <end position="154"/>
    </location>
</feature>
<keyword evidence="2" id="KW-0812">Transmembrane</keyword>
<gene>
    <name evidence="3" type="ORF">V5E97_26955</name>
</gene>
<keyword evidence="2" id="KW-0472">Membrane</keyword>
<dbReference type="RefSeq" id="WP_406694698.1">
    <property type="nucleotide sequence ID" value="NZ_CP155447.1"/>
</dbReference>
<dbReference type="AlphaFoldDB" id="A0AAU7C9M5"/>
<evidence type="ECO:0000313" key="3">
    <source>
        <dbReference type="EMBL" id="XBH01956.1"/>
    </source>
</evidence>
<accession>A0AAU7C9M5</accession>
<feature type="transmembrane region" description="Helical" evidence="2">
    <location>
        <begin position="26"/>
        <end position="44"/>
    </location>
</feature>
<protein>
    <recommendedName>
        <fullName evidence="4">Aminodeoxychorismate lyase</fullName>
    </recommendedName>
</protein>
<sequence>MDQHPVEHRSEKDGPGYEIRDVNPRYLLIFGIVLVVFLTVLEVGEMGVYRLFIQPKGPDPAARAPGDIYDVLRQTRETANQTLTTYGWVDPKAGIVRIPIDRAMDLVVQRDALKGKGPKTEAELNSHAGTPAEAADAKPQETKDSTPKEKDMKK</sequence>